<dbReference type="InterPro" id="IPR006179">
    <property type="entry name" value="5_nucleotidase/apyrase"/>
</dbReference>
<feature type="domain" description="5'-Nucleotidase C-terminal" evidence="4">
    <location>
        <begin position="127"/>
        <end position="183"/>
    </location>
</feature>
<comment type="catalytic activity">
    <reaction evidence="1">
        <text>a ribonucleoside 5'-phosphate + H2O = a ribonucleoside + phosphate</text>
        <dbReference type="Rhea" id="RHEA:12484"/>
        <dbReference type="ChEBI" id="CHEBI:15377"/>
        <dbReference type="ChEBI" id="CHEBI:18254"/>
        <dbReference type="ChEBI" id="CHEBI:43474"/>
        <dbReference type="ChEBI" id="CHEBI:58043"/>
        <dbReference type="EC" id="3.1.3.5"/>
    </reaction>
</comment>
<dbReference type="PANTHER" id="PTHR11575:SF24">
    <property type="entry name" value="5'-NUCLEOTIDASE"/>
    <property type="match status" value="1"/>
</dbReference>
<proteinExistence type="inferred from homology"/>
<comment type="caution">
    <text evidence="5">The sequence shown here is derived from an EMBL/GenBank/DDBJ whole genome shotgun (WGS) entry which is preliminary data.</text>
</comment>
<dbReference type="Pfam" id="PF02872">
    <property type="entry name" value="5_nucleotid_C"/>
    <property type="match status" value="1"/>
</dbReference>
<protein>
    <recommendedName>
        <fullName evidence="3">5'-nucleotidase</fullName>
        <ecNumber evidence="3">3.1.3.5</ecNumber>
    </recommendedName>
</protein>
<dbReference type="EC" id="3.1.3.5" evidence="3"/>
<keyword evidence="6" id="KW-1185">Reference proteome</keyword>
<dbReference type="PANTHER" id="PTHR11575">
    <property type="entry name" value="5'-NUCLEOTIDASE-RELATED"/>
    <property type="match status" value="1"/>
</dbReference>
<dbReference type="GO" id="GO:0005886">
    <property type="term" value="C:plasma membrane"/>
    <property type="evidence" value="ECO:0007669"/>
    <property type="project" value="TreeGrafter"/>
</dbReference>
<evidence type="ECO:0000256" key="2">
    <source>
        <dbReference type="ARBA" id="ARBA00006654"/>
    </source>
</evidence>
<evidence type="ECO:0000313" key="5">
    <source>
        <dbReference type="EMBL" id="GBP15298.1"/>
    </source>
</evidence>
<reference evidence="5 6" key="1">
    <citation type="journal article" date="2019" name="Commun. Biol.">
        <title>The bagworm genome reveals a unique fibroin gene that provides high tensile strength.</title>
        <authorList>
            <person name="Kono N."/>
            <person name="Nakamura H."/>
            <person name="Ohtoshi R."/>
            <person name="Tomita M."/>
            <person name="Numata K."/>
            <person name="Arakawa K."/>
        </authorList>
    </citation>
    <scope>NUCLEOTIDE SEQUENCE [LARGE SCALE GENOMIC DNA]</scope>
</reference>
<dbReference type="STRING" id="151549.A0A4C1TNK8"/>
<dbReference type="AlphaFoldDB" id="A0A4C1TNK8"/>
<evidence type="ECO:0000313" key="6">
    <source>
        <dbReference type="Proteomes" id="UP000299102"/>
    </source>
</evidence>
<comment type="similarity">
    <text evidence="2">Belongs to the 5'-nucleotidase family.</text>
</comment>
<dbReference type="GO" id="GO:0006196">
    <property type="term" value="P:AMP catabolic process"/>
    <property type="evidence" value="ECO:0007669"/>
    <property type="project" value="TreeGrafter"/>
</dbReference>
<gene>
    <name evidence="5" type="primary">NT5E</name>
    <name evidence="5" type="ORF">EVAR_92290_1</name>
</gene>
<name>A0A4C1TNK8_EUMVA</name>
<dbReference type="InterPro" id="IPR036907">
    <property type="entry name" value="5'-Nucleotdase_C_sf"/>
</dbReference>
<dbReference type="OrthoDB" id="7722975at2759"/>
<dbReference type="SUPFAM" id="SSF55816">
    <property type="entry name" value="5'-nucleotidase (syn. UDP-sugar hydrolase), C-terminal domain"/>
    <property type="match status" value="2"/>
</dbReference>
<evidence type="ECO:0000256" key="1">
    <source>
        <dbReference type="ARBA" id="ARBA00000815"/>
    </source>
</evidence>
<evidence type="ECO:0000259" key="4">
    <source>
        <dbReference type="Pfam" id="PF02872"/>
    </source>
</evidence>
<sequence length="320" mass="36678">MARGKDKWSKLITHWYPREGKRKRGRQQKRWDDDIRKVGITWSRVARERSEWSRLEEAFANWQTDLQNVKKHQIRIRPIFDGARPVGDRVVNVTVRCIDCPVPRYEPLQLDKTYRVVSQNFVEQGGGVRPIFDGARPVGDRVVNVTVRCIDCPVPRYEPLQLDKTYRVVSQNFIGQGGGGYTAKSLIEPMTAGEEGSRVATTTWTSGWNGFPLGRLKTWSRSRATIAQDLVEPYCLCVESHNSYLTRRRVKHLSLTQYSGKEAPSDVALRPVRAPMISENRRNVEDVGIDYEVLQNYMARMSPILSDVDGRMQISNPCLV</sequence>
<dbReference type="InterPro" id="IPR008334">
    <property type="entry name" value="5'-Nucleotdase_C"/>
</dbReference>
<dbReference type="GO" id="GO:0008253">
    <property type="term" value="F:5'-nucleotidase activity"/>
    <property type="evidence" value="ECO:0007669"/>
    <property type="project" value="UniProtKB-EC"/>
</dbReference>
<dbReference type="Proteomes" id="UP000299102">
    <property type="component" value="Unassembled WGS sequence"/>
</dbReference>
<accession>A0A4C1TNK8</accession>
<dbReference type="Gene3D" id="3.90.780.10">
    <property type="entry name" value="5'-Nucleotidase, C-terminal domain"/>
    <property type="match status" value="2"/>
</dbReference>
<dbReference type="EMBL" id="BGZK01000070">
    <property type="protein sequence ID" value="GBP15298.1"/>
    <property type="molecule type" value="Genomic_DNA"/>
</dbReference>
<evidence type="ECO:0000256" key="3">
    <source>
        <dbReference type="ARBA" id="ARBA00012643"/>
    </source>
</evidence>
<organism evidence="5 6">
    <name type="scientific">Eumeta variegata</name>
    <name type="common">Bagworm moth</name>
    <name type="synonym">Eumeta japonica</name>
    <dbReference type="NCBI Taxonomy" id="151549"/>
    <lineage>
        <taxon>Eukaryota</taxon>
        <taxon>Metazoa</taxon>
        <taxon>Ecdysozoa</taxon>
        <taxon>Arthropoda</taxon>
        <taxon>Hexapoda</taxon>
        <taxon>Insecta</taxon>
        <taxon>Pterygota</taxon>
        <taxon>Neoptera</taxon>
        <taxon>Endopterygota</taxon>
        <taxon>Lepidoptera</taxon>
        <taxon>Glossata</taxon>
        <taxon>Ditrysia</taxon>
        <taxon>Tineoidea</taxon>
        <taxon>Psychidae</taxon>
        <taxon>Oiketicinae</taxon>
        <taxon>Eumeta</taxon>
    </lineage>
</organism>